<organism evidence="3 4">
    <name type="scientific">Flavobacterium agrisoli</name>
    <dbReference type="NCBI Taxonomy" id="2793066"/>
    <lineage>
        <taxon>Bacteria</taxon>
        <taxon>Pseudomonadati</taxon>
        <taxon>Bacteroidota</taxon>
        <taxon>Flavobacteriia</taxon>
        <taxon>Flavobacteriales</taxon>
        <taxon>Flavobacteriaceae</taxon>
        <taxon>Flavobacterium</taxon>
    </lineage>
</organism>
<evidence type="ECO:0000313" key="4">
    <source>
        <dbReference type="Proteomes" id="UP000609172"/>
    </source>
</evidence>
<evidence type="ECO:0000256" key="1">
    <source>
        <dbReference type="ARBA" id="ARBA00006817"/>
    </source>
</evidence>
<protein>
    <submittedName>
        <fullName evidence="3">SRPBCC family protein</fullName>
    </submittedName>
</protein>
<accession>A0A934PN31</accession>
<evidence type="ECO:0000259" key="2">
    <source>
        <dbReference type="Pfam" id="PF08327"/>
    </source>
</evidence>
<comment type="similarity">
    <text evidence="1">Belongs to the AHA1 family.</text>
</comment>
<dbReference type="CDD" id="cd08897">
    <property type="entry name" value="SRPBCC_CalC_Aha1-like_4"/>
    <property type="match status" value="1"/>
</dbReference>
<dbReference type="InterPro" id="IPR013538">
    <property type="entry name" value="ASHA1/2-like_C"/>
</dbReference>
<dbReference type="RefSeq" id="WP_200106431.1">
    <property type="nucleotide sequence ID" value="NZ_JAEHFV010000004.1"/>
</dbReference>
<reference evidence="3" key="1">
    <citation type="submission" date="2020-12" db="EMBL/GenBank/DDBJ databases">
        <title>Bacterial novel species Flavobacterium sp. SE-1-e isolated from soil.</title>
        <authorList>
            <person name="Jung H.-Y."/>
        </authorList>
    </citation>
    <scope>NUCLEOTIDE SEQUENCE</scope>
    <source>
        <strain evidence="3">SE-1-e</strain>
    </source>
</reference>
<gene>
    <name evidence="3" type="ORF">I5M07_10650</name>
</gene>
<dbReference type="Proteomes" id="UP000609172">
    <property type="component" value="Unassembled WGS sequence"/>
</dbReference>
<feature type="domain" description="Activator of Hsp90 ATPase homologue 1/2-like C-terminal" evidence="2">
    <location>
        <begin position="11"/>
        <end position="131"/>
    </location>
</feature>
<name>A0A934PN31_9FLAO</name>
<evidence type="ECO:0000313" key="3">
    <source>
        <dbReference type="EMBL" id="MBK0370299.1"/>
    </source>
</evidence>
<dbReference type="Pfam" id="PF08327">
    <property type="entry name" value="AHSA1"/>
    <property type="match status" value="1"/>
</dbReference>
<dbReference type="AlphaFoldDB" id="A0A934PN31"/>
<dbReference type="SUPFAM" id="SSF55961">
    <property type="entry name" value="Bet v1-like"/>
    <property type="match status" value="1"/>
</dbReference>
<keyword evidence="4" id="KW-1185">Reference proteome</keyword>
<dbReference type="Gene3D" id="3.30.530.20">
    <property type="match status" value="1"/>
</dbReference>
<comment type="caution">
    <text evidence="3">The sequence shown here is derived from an EMBL/GenBank/DDBJ whole genome shotgun (WGS) entry which is preliminary data.</text>
</comment>
<dbReference type="InterPro" id="IPR023393">
    <property type="entry name" value="START-like_dom_sf"/>
</dbReference>
<sequence length="134" mass="15694">MIRVHTIINSTLEKVWEFWTQPEHIVKWNAASADWHTTFASNDLKVDGKFKSTMAAKDGSMQFDFEGVYTKVEWQSALEYVMSDGRKVHVFFQETPLGIEITEHFDPEKQNPESMQQQGWQAILDNFKRYTESN</sequence>
<proteinExistence type="inferred from homology"/>
<dbReference type="EMBL" id="JAEHFV010000004">
    <property type="protein sequence ID" value="MBK0370299.1"/>
    <property type="molecule type" value="Genomic_DNA"/>
</dbReference>